<dbReference type="EMBL" id="CP163440">
    <property type="protein sequence ID" value="XDQ62893.1"/>
    <property type="molecule type" value="Genomic_DNA"/>
</dbReference>
<proteinExistence type="predicted"/>
<dbReference type="AlphaFoldDB" id="A0AB39S5P0"/>
<organism evidence="2">
    <name type="scientific">Streptomyces sp. R35</name>
    <dbReference type="NCBI Taxonomy" id="3238630"/>
    <lineage>
        <taxon>Bacteria</taxon>
        <taxon>Bacillati</taxon>
        <taxon>Actinomycetota</taxon>
        <taxon>Actinomycetes</taxon>
        <taxon>Kitasatosporales</taxon>
        <taxon>Streptomycetaceae</taxon>
        <taxon>Streptomyces</taxon>
    </lineage>
</organism>
<dbReference type="SUPFAM" id="SSF63825">
    <property type="entry name" value="YWTD domain"/>
    <property type="match status" value="1"/>
</dbReference>
<protein>
    <submittedName>
        <fullName evidence="2">Teichoic acid biosynthesis protein C (Precursor)</fullName>
    </submittedName>
</protein>
<evidence type="ECO:0000259" key="1">
    <source>
        <dbReference type="Pfam" id="PF21311"/>
    </source>
</evidence>
<accession>A0AB39S5P0</accession>
<dbReference type="Pfam" id="PF21311">
    <property type="entry name" value="Phage_RBD_prop"/>
    <property type="match status" value="1"/>
</dbReference>
<reference evidence="2" key="1">
    <citation type="submission" date="2024-07" db="EMBL/GenBank/DDBJ databases">
        <authorList>
            <person name="Yu S.T."/>
        </authorList>
    </citation>
    <scope>NUCLEOTIDE SEQUENCE</scope>
    <source>
        <strain evidence="2">R35</strain>
    </source>
</reference>
<dbReference type="RefSeq" id="WP_369259799.1">
    <property type="nucleotide sequence ID" value="NZ_CP163440.1"/>
</dbReference>
<feature type="domain" description="P68 RBP/TagC-like beta-propeller" evidence="1">
    <location>
        <begin position="36"/>
        <end position="293"/>
    </location>
</feature>
<gene>
    <name evidence="2" type="ORF">AB5J50_19855</name>
</gene>
<sequence>MGETQAATTITDEHIDLSAAAERWLWQKATLQVGTVPQSFAFDEVNKRLYVLQIAPGGRAAGNLVLSKLDYDGNRLGHMLLPHFGHGVSMGVQNAADGTVWIWTEAQAVKGYGKGVTRFRFVDGATRTLDKVNVRTPIPGSVNNQPSVCMASKRIAVRHRVGGTARYRVYDLDAFTAGDYSTHLADFPQTGAHPDPTVPFQGYALHGDHLYQLAGTAYDDATNPPSGHGNTYLSCLDIRTGNLLQQERTEAGRSLDYREPEGLAIRRKAGKGGPRLCIGLASGDENARKFSIFYKPYTPPQQ</sequence>
<name>A0AB39S5P0_9ACTN</name>
<evidence type="ECO:0000313" key="2">
    <source>
        <dbReference type="EMBL" id="XDQ62893.1"/>
    </source>
</evidence>
<dbReference type="InterPro" id="IPR048799">
    <property type="entry name" value="P68_RBP_TagC-like_beta-prop"/>
</dbReference>